<dbReference type="InterPro" id="IPR012337">
    <property type="entry name" value="RNaseH-like_sf"/>
</dbReference>
<gene>
    <name evidence="3" type="ORF">GRJ2_002719300</name>
</gene>
<protein>
    <recommendedName>
        <fullName evidence="2">RNase H type-1 domain-containing protein</fullName>
    </recommendedName>
</protein>
<sequence>MFKERAPSTHHATDAMWIKWVALITQRARIGNPSRPGILEVITDWPEGKDFGMLPEEEVTHAEETPLYNKLTEDEKPYALFTDGSCRIVGKHRRWKAAVWSPTQRVAEAAEGEGESSQFAEVKAIQLALDIAEREKWPTLYLYTGSWMVANALWGWLQQWKQSNWQCRGKSIWAAPLCADLKLLEEATISVCKSLVEKNPRTGNLGSLIKVFLSRTRKLKISAECQNHLFIWQAHNALFIICCLLKVFVSQMSEEELQLHFTYEKKAPGSHGTECEVLIEELLCCLIQLIVEIPLFTDNDNPLPVPALNMLLEEVHDQHITQFKPLIEFTLFYFVGALTFVSEVYLLRHRHFEIYLLRHRRNHGPRHFEIYLLRHRRNRGPRHFEIYLLRHRRNRGPRHFEIYLLRHRRNRGPRHFEIYLLRHRRNRGPRHFEIYLLRHRRNHSHRRFGVSCSDVDSSTGHSPFDSSAHRSSSLSRTAAQKQQRCPGHLPGQAHRHCCYQNVPRHSTIYTINSFPTLYLWHCDFDTVSHSILLEKLEAHGLDRCTLRWVKNWLEGQAQRVVVNGVKFSWWLVTSSVPQGSVLGPVLFNIFTNDLDEGIECTLNKFADDTKLGGSVDLLESRKALQRDLDRLGRWAEVNCMRFNKAKCWVLHLGHNHPRQRYRLGGEWLESCLVEKDLRVLVDSRLNMSQQCVQVAKVANSILACIRNSVASRTREVIVPLYLALVRPHLEYCVQFWAPQYKKDIEVLECVQRRETKLVKGLEHKAYEEEQLRELGLFSLEKRRLRFLGRLSPPIAWDFTPEQASNPSKLRCHLIEGCLAYPNENQQLLALYWGLACAYRATVQYSQRTVVEEGTQTAAEDTVAEIGTQTITTTVIAPVVKKNQWTRRSTGPYHRLVREEEEEEERFDQEAGPSAKKWEEGVREIRQEAETTRSLTSSELRDMREDYSRQPGERIAAWLLRCWDNGADSQQLEGREAQQLGSLARNRGIERGIGKEAAICSLWRWLLSSVRARYPFKEDLVNSPGKWTTADEGIQYLRELAVLEVIYSDLDDEEVSKDPEGVLCTRATWRKVIQSAPASYSNSLAAMYCPDMDTPTVEKVSSWLQNFEENLCTSSSLWASALAIRGTPRNQSSPAPVRGKGSPRRMPRGALWFFLRDQGEDMRKWDGEPTFKLEARVRELRGKTAVKKGTPKKAISVVAMETQEGKQRSPRCKTKITSLDPGEGTSGLALRGSDSEYSDQEQE</sequence>
<dbReference type="InterPro" id="IPR000477">
    <property type="entry name" value="RT_dom"/>
</dbReference>
<dbReference type="InterPro" id="IPR036397">
    <property type="entry name" value="RNaseH_sf"/>
</dbReference>
<feature type="compositionally biased region" description="Low complexity" evidence="1">
    <location>
        <begin position="469"/>
        <end position="479"/>
    </location>
</feature>
<keyword evidence="4" id="KW-1185">Reference proteome</keyword>
<evidence type="ECO:0000313" key="3">
    <source>
        <dbReference type="EMBL" id="GAB0202537.1"/>
    </source>
</evidence>
<dbReference type="SUPFAM" id="SSF53098">
    <property type="entry name" value="Ribonuclease H-like"/>
    <property type="match status" value="1"/>
</dbReference>
<reference evidence="3 4" key="1">
    <citation type="submission" date="2024-06" db="EMBL/GenBank/DDBJ databases">
        <title>The draft genome of Grus japonensis, version 3.</title>
        <authorList>
            <person name="Nabeshima K."/>
            <person name="Suzuki S."/>
            <person name="Onuma M."/>
        </authorList>
    </citation>
    <scope>NUCLEOTIDE SEQUENCE [LARGE SCALE GENOMIC DNA]</scope>
    <source>
        <strain evidence="3 4">451A</strain>
    </source>
</reference>
<dbReference type="PANTHER" id="PTHR33332">
    <property type="entry name" value="REVERSE TRANSCRIPTASE DOMAIN-CONTAINING PROTEIN"/>
    <property type="match status" value="1"/>
</dbReference>
<name>A0ABC9Y0A0_GRUJA</name>
<comment type="caution">
    <text evidence="3">The sequence shown here is derived from an EMBL/GenBank/DDBJ whole genome shotgun (WGS) entry which is preliminary data.</text>
</comment>
<evidence type="ECO:0000259" key="2">
    <source>
        <dbReference type="PROSITE" id="PS50879"/>
    </source>
</evidence>
<dbReference type="AlphaFoldDB" id="A0ABC9Y0A0"/>
<dbReference type="Pfam" id="PF09742">
    <property type="entry name" value="Dymeclin"/>
    <property type="match status" value="1"/>
</dbReference>
<feature type="region of interest" description="Disordered" evidence="1">
    <location>
        <begin position="461"/>
        <end position="488"/>
    </location>
</feature>
<feature type="region of interest" description="Disordered" evidence="1">
    <location>
        <begin position="898"/>
        <end position="918"/>
    </location>
</feature>
<dbReference type="Pfam" id="PF00075">
    <property type="entry name" value="RNase_H"/>
    <property type="match status" value="1"/>
</dbReference>
<accession>A0ABC9Y0A0</accession>
<dbReference type="Proteomes" id="UP001623348">
    <property type="component" value="Unassembled WGS sequence"/>
</dbReference>
<dbReference type="Gene3D" id="3.30.420.10">
    <property type="entry name" value="Ribonuclease H-like superfamily/Ribonuclease H"/>
    <property type="match status" value="1"/>
</dbReference>
<dbReference type="EMBL" id="BAAFJT010000040">
    <property type="protein sequence ID" value="GAB0202537.1"/>
    <property type="molecule type" value="Genomic_DNA"/>
</dbReference>
<evidence type="ECO:0000256" key="1">
    <source>
        <dbReference type="SAM" id="MobiDB-lite"/>
    </source>
</evidence>
<dbReference type="InterPro" id="IPR002156">
    <property type="entry name" value="RNaseH_domain"/>
</dbReference>
<organism evidence="3 4">
    <name type="scientific">Grus japonensis</name>
    <name type="common">Japanese crane</name>
    <name type="synonym">Red-crowned crane</name>
    <dbReference type="NCBI Taxonomy" id="30415"/>
    <lineage>
        <taxon>Eukaryota</taxon>
        <taxon>Metazoa</taxon>
        <taxon>Chordata</taxon>
        <taxon>Craniata</taxon>
        <taxon>Vertebrata</taxon>
        <taxon>Euteleostomi</taxon>
        <taxon>Archelosauria</taxon>
        <taxon>Archosauria</taxon>
        <taxon>Dinosauria</taxon>
        <taxon>Saurischia</taxon>
        <taxon>Theropoda</taxon>
        <taxon>Coelurosauria</taxon>
        <taxon>Aves</taxon>
        <taxon>Neognathae</taxon>
        <taxon>Neoaves</taxon>
        <taxon>Gruiformes</taxon>
        <taxon>Gruidae</taxon>
        <taxon>Grus</taxon>
    </lineage>
</organism>
<feature type="domain" description="RNase H type-1" evidence="2">
    <location>
        <begin position="74"/>
        <end position="239"/>
    </location>
</feature>
<proteinExistence type="predicted"/>
<feature type="region of interest" description="Disordered" evidence="1">
    <location>
        <begin position="1200"/>
        <end position="1242"/>
    </location>
</feature>
<dbReference type="Pfam" id="PF00078">
    <property type="entry name" value="RVT_1"/>
    <property type="match status" value="1"/>
</dbReference>
<dbReference type="PROSITE" id="PS50879">
    <property type="entry name" value="RNASE_H_1"/>
    <property type="match status" value="1"/>
</dbReference>
<evidence type="ECO:0000313" key="4">
    <source>
        <dbReference type="Proteomes" id="UP001623348"/>
    </source>
</evidence>